<evidence type="ECO:0000313" key="2">
    <source>
        <dbReference type="EMBL" id="GAA4073168.1"/>
    </source>
</evidence>
<dbReference type="Proteomes" id="UP001501734">
    <property type="component" value="Unassembled WGS sequence"/>
</dbReference>
<protein>
    <submittedName>
        <fullName evidence="2">YehR family protein</fullName>
    </submittedName>
</protein>
<proteinExistence type="predicted"/>
<keyword evidence="3" id="KW-1185">Reference proteome</keyword>
<organism evidence="2 3">
    <name type="scientific">Amphibacillus indicireducens</name>
    <dbReference type="NCBI Taxonomy" id="1076330"/>
    <lineage>
        <taxon>Bacteria</taxon>
        <taxon>Bacillati</taxon>
        <taxon>Bacillota</taxon>
        <taxon>Bacilli</taxon>
        <taxon>Bacillales</taxon>
        <taxon>Bacillaceae</taxon>
        <taxon>Amphibacillus</taxon>
    </lineage>
</organism>
<dbReference type="Pfam" id="PF06998">
    <property type="entry name" value="DUF1307"/>
    <property type="match status" value="1"/>
</dbReference>
<dbReference type="Gene3D" id="3.30.1830.10">
    <property type="entry name" value="YehR-like"/>
    <property type="match status" value="1"/>
</dbReference>
<dbReference type="PROSITE" id="PS51257">
    <property type="entry name" value="PROKAR_LIPOPROTEIN"/>
    <property type="match status" value="1"/>
</dbReference>
<accession>A0ABP7VSX7</accession>
<feature type="signal peptide" evidence="1">
    <location>
        <begin position="1"/>
        <end position="19"/>
    </location>
</feature>
<keyword evidence="1" id="KW-0732">Signal</keyword>
<dbReference type="InterPro" id="IPR009736">
    <property type="entry name" value="DUF1307"/>
</dbReference>
<comment type="caution">
    <text evidence="2">The sequence shown here is derived from an EMBL/GenBank/DDBJ whole genome shotgun (WGS) entry which is preliminary data.</text>
</comment>
<dbReference type="SUPFAM" id="SSF160704">
    <property type="entry name" value="YehR-like"/>
    <property type="match status" value="1"/>
</dbReference>
<feature type="chain" id="PRO_5045510748" evidence="1">
    <location>
        <begin position="20"/>
        <end position="150"/>
    </location>
</feature>
<name>A0ABP7VSX7_9BACI</name>
<sequence length="150" mass="16642">MKKWFKFALLGLIFFSLVACQSAEESTTKLVYDEDGFTNEIVLIAEGDKVIEQTSKTETTYEALGVSTAEEAEEMMAEFLVGYDSTEGVKHQLDYLDDRLVESVTVNYDAVDIDEMSELAGSFVDGDASKGVSLKLTVEMMEEVGYKIVD</sequence>
<evidence type="ECO:0000313" key="3">
    <source>
        <dbReference type="Proteomes" id="UP001501734"/>
    </source>
</evidence>
<evidence type="ECO:0000256" key="1">
    <source>
        <dbReference type="SAM" id="SignalP"/>
    </source>
</evidence>
<gene>
    <name evidence="2" type="ORF">GCM10022410_18220</name>
</gene>
<dbReference type="PIRSF" id="PIRSF006187">
    <property type="entry name" value="DUF1307"/>
    <property type="match status" value="1"/>
</dbReference>
<dbReference type="EMBL" id="BAABDL010000096">
    <property type="protein sequence ID" value="GAA4073168.1"/>
    <property type="molecule type" value="Genomic_DNA"/>
</dbReference>
<dbReference type="InterPro" id="IPR036699">
    <property type="entry name" value="YehR-like_sf"/>
</dbReference>
<reference evidence="3" key="1">
    <citation type="journal article" date="2019" name="Int. J. Syst. Evol. Microbiol.">
        <title>The Global Catalogue of Microorganisms (GCM) 10K type strain sequencing project: providing services to taxonomists for standard genome sequencing and annotation.</title>
        <authorList>
            <consortium name="The Broad Institute Genomics Platform"/>
            <consortium name="The Broad Institute Genome Sequencing Center for Infectious Disease"/>
            <person name="Wu L."/>
            <person name="Ma J."/>
        </authorList>
    </citation>
    <scope>NUCLEOTIDE SEQUENCE [LARGE SCALE GENOMIC DNA]</scope>
    <source>
        <strain evidence="3">JCM 17250</strain>
    </source>
</reference>
<dbReference type="RefSeq" id="WP_344912442.1">
    <property type="nucleotide sequence ID" value="NZ_BAABDL010000096.1"/>
</dbReference>